<evidence type="ECO:0000313" key="2">
    <source>
        <dbReference type="Proteomes" id="UP000189966"/>
    </source>
</evidence>
<name>A0A1T5I574_9GAMM</name>
<protein>
    <submittedName>
        <fullName evidence="1">Uncharacterized protein</fullName>
    </submittedName>
</protein>
<dbReference type="AlphaFoldDB" id="A0A1T5I574"/>
<evidence type="ECO:0000313" key="1">
    <source>
        <dbReference type="EMBL" id="SKC34202.1"/>
    </source>
</evidence>
<dbReference type="EMBL" id="FUZI01000014">
    <property type="protein sequence ID" value="SKC34202.1"/>
    <property type="molecule type" value="Genomic_DNA"/>
</dbReference>
<gene>
    <name evidence="1" type="ORF">CZ809_03814</name>
</gene>
<reference evidence="1 2" key="1">
    <citation type="submission" date="2017-02" db="EMBL/GenBank/DDBJ databases">
        <authorList>
            <person name="Peterson S.W."/>
        </authorList>
    </citation>
    <scope>NUCLEOTIDE SEQUENCE [LARGE SCALE GENOMIC DNA]</scope>
    <source>
        <strain evidence="2">type strain: NCCB 100098</strain>
    </source>
</reference>
<sequence length="59" mass="6758">MSEQLFDSYALDDLGDIRSMAKRMDARGKLMGWLYGSKNIKAFNNDHNLIVAKDKKHAK</sequence>
<organism evidence="1 2">
    <name type="scientific">Photobacterium piscicola</name>
    <dbReference type="NCBI Taxonomy" id="1378299"/>
    <lineage>
        <taxon>Bacteria</taxon>
        <taxon>Pseudomonadati</taxon>
        <taxon>Pseudomonadota</taxon>
        <taxon>Gammaproteobacteria</taxon>
        <taxon>Vibrionales</taxon>
        <taxon>Vibrionaceae</taxon>
        <taxon>Photobacterium</taxon>
    </lineage>
</organism>
<proteinExistence type="predicted"/>
<accession>A0A1T5I574</accession>
<dbReference type="Proteomes" id="UP000189966">
    <property type="component" value="Unassembled WGS sequence"/>
</dbReference>